<sequence length="156" mass="17747">MRVWKLIAASFLLLCGCQGSSRHEVVTGGQGSLEGLRFLPPDHSRNVEVDTDPEIFWQPGYEPPAKFTVSFKRIDEYSDYQPVATELKSSGTNRWKLKVVGTLDEGSLYAIIVRDDTRGEIRESWFLTEKSRVRSPDEKARNSETFEHTVILQALK</sequence>
<comment type="caution">
    <text evidence="1">The sequence shown here is derived from an EMBL/GenBank/DDBJ whole genome shotgun (WGS) entry which is preliminary data.</text>
</comment>
<keyword evidence="2" id="KW-1185">Reference proteome</keyword>
<dbReference type="Proteomes" id="UP001204798">
    <property type="component" value="Unassembled WGS sequence"/>
</dbReference>
<dbReference type="RefSeq" id="WP_259093692.1">
    <property type="nucleotide sequence ID" value="NZ_CP130454.1"/>
</dbReference>
<reference evidence="1 2" key="1">
    <citation type="submission" date="2022-08" db="EMBL/GenBank/DDBJ databases">
        <title>Bacterial and archaeal communities from various locations to study Microbial Dark Matter (Phase II).</title>
        <authorList>
            <person name="Stepanauskas R."/>
        </authorList>
    </citation>
    <scope>NUCLEOTIDE SEQUENCE [LARGE SCALE GENOMIC DNA]</scope>
    <source>
        <strain evidence="1 2">PD1</strain>
    </source>
</reference>
<protein>
    <recommendedName>
        <fullName evidence="3">Fibronectin type-III domain-containing protein</fullName>
    </recommendedName>
</protein>
<gene>
    <name evidence="1" type="ORF">M2350_000571</name>
</gene>
<evidence type="ECO:0008006" key="3">
    <source>
        <dbReference type="Google" id="ProtNLM"/>
    </source>
</evidence>
<evidence type="ECO:0000313" key="2">
    <source>
        <dbReference type="Proteomes" id="UP001204798"/>
    </source>
</evidence>
<proteinExistence type="predicted"/>
<accession>A0ABT2EKF9</accession>
<dbReference type="PROSITE" id="PS51257">
    <property type="entry name" value="PROKAR_LIPOPROTEIN"/>
    <property type="match status" value="1"/>
</dbReference>
<dbReference type="EMBL" id="JANUCP010000001">
    <property type="protein sequence ID" value="MCS3918174.1"/>
    <property type="molecule type" value="Genomic_DNA"/>
</dbReference>
<organism evidence="1 2">
    <name type="scientific">Candidatus Fervidibacter sacchari</name>
    <dbReference type="NCBI Taxonomy" id="1448929"/>
    <lineage>
        <taxon>Bacteria</taxon>
        <taxon>Candidatus Fervidibacterota</taxon>
        <taxon>Candidatus Fervidibacter</taxon>
    </lineage>
</organism>
<evidence type="ECO:0000313" key="1">
    <source>
        <dbReference type="EMBL" id="MCS3918174.1"/>
    </source>
</evidence>
<name>A0ABT2EKF9_9BACT</name>